<dbReference type="GO" id="GO:0004222">
    <property type="term" value="F:metalloendopeptidase activity"/>
    <property type="evidence" value="ECO:0007669"/>
    <property type="project" value="InterPro"/>
</dbReference>
<comment type="cofactor">
    <cofactor evidence="1">
        <name>Zn(2+)</name>
        <dbReference type="ChEBI" id="CHEBI:29105"/>
    </cofactor>
</comment>
<dbReference type="OrthoDB" id="9775677at2"/>
<evidence type="ECO:0000256" key="2">
    <source>
        <dbReference type="ARBA" id="ARBA00022670"/>
    </source>
</evidence>
<dbReference type="GO" id="GO:0046872">
    <property type="term" value="F:metal ion binding"/>
    <property type="evidence" value="ECO:0007669"/>
    <property type="project" value="UniProtKB-KW"/>
</dbReference>
<dbReference type="Proteomes" id="UP000249254">
    <property type="component" value="Unassembled WGS sequence"/>
</dbReference>
<dbReference type="InterPro" id="IPR000718">
    <property type="entry name" value="Peptidase_M13"/>
</dbReference>
<keyword evidence="3" id="KW-0479">Metal-binding</keyword>
<gene>
    <name evidence="11" type="ORF">DJ017_11015</name>
</gene>
<feature type="region of interest" description="Disordered" evidence="7">
    <location>
        <begin position="24"/>
        <end position="45"/>
    </location>
</feature>
<dbReference type="PANTHER" id="PTHR11733">
    <property type="entry name" value="ZINC METALLOPROTEASE FAMILY M13 NEPRILYSIN-RELATED"/>
    <property type="match status" value="1"/>
</dbReference>
<dbReference type="Gene3D" id="1.10.1380.10">
    <property type="entry name" value="Neutral endopeptidase , domain2"/>
    <property type="match status" value="1"/>
</dbReference>
<dbReference type="GO" id="GO:0005886">
    <property type="term" value="C:plasma membrane"/>
    <property type="evidence" value="ECO:0007669"/>
    <property type="project" value="TreeGrafter"/>
</dbReference>
<protein>
    <submittedName>
        <fullName evidence="11">M13 family peptidase</fullName>
    </submittedName>
</protein>
<dbReference type="PROSITE" id="PS51257">
    <property type="entry name" value="PROKAR_LIPOPROTEIN"/>
    <property type="match status" value="1"/>
</dbReference>
<dbReference type="SUPFAM" id="SSF55486">
    <property type="entry name" value="Metalloproteases ('zincins'), catalytic domain"/>
    <property type="match status" value="1"/>
</dbReference>
<feature type="compositionally biased region" description="Pro residues" evidence="7">
    <location>
        <begin position="32"/>
        <end position="45"/>
    </location>
</feature>
<sequence length="708" mass="77479">MTLRNAWLAAAAAAVLTSACAGHAAPPSAAAAPPPPAPIPAAAPAPKPELGAFGVDLTNLDPSVAPGDDFFRYANGSWLKRTEIPADRSVYTSFAKLRQVASERTRTLIQAQAEARAPEGSEARKIGDFYASFMDEAAIEALGATPLKPELATIAGIHDRKGLARYLGSTLRADVDVLNATSTYTPRLFGLWVVEDLNDTSRYEPYMLQGGLGMPDREYYLSNSPKFVEIRGKYEAHVARMLTLAGEPDAAAKAKRIVALETAMARVHWTPTETSDVTRTNTRWKLADFPKKAPGLDWPAFFEAAGLSGQPEIGAWQASAISGLSKLTATTSLATWKDYLTYHAAERAAPFLSKAFVDENFDFQGKTLSGTPEQEARWKRGVAYTSAALGEAIGKLYADKYFPPEDKAQVQGMVKNILAAFDKRIDRLDWMSPATKAKAHAKLATFQVGVGYPDKWRDYSGLTVTPGDAYGNQQRAELFEYRRNLAKLGHPVDRGEWYMTPQTVNALNAPLQNSIIFPAAILQPPFFDPHADPAVNYGAIGGVIGHEISHSFDDNGALFDAHGNLRNWWTPEDMAHFKAAGQALARQYDAYQPLPDLHVNGQQTLSENIADLAGLATAYDAYRLSLNGAPAPVIDGYTADQRFFLGWAQDYATKYREAALRRALITDGHSPGEYRADIVRNLDPWYGAFDVKPDQKLALPPEKRVRIW</sequence>
<dbReference type="PANTHER" id="PTHR11733:SF211">
    <property type="entry name" value="OLIGOPEPTIDASE LIPOPROTEIN M13 FAMILY"/>
    <property type="match status" value="1"/>
</dbReference>
<evidence type="ECO:0000256" key="6">
    <source>
        <dbReference type="ARBA" id="ARBA00023049"/>
    </source>
</evidence>
<keyword evidence="2" id="KW-0645">Protease</keyword>
<dbReference type="PRINTS" id="PR00786">
    <property type="entry name" value="NEPRILYSIN"/>
</dbReference>
<evidence type="ECO:0000256" key="8">
    <source>
        <dbReference type="SAM" id="SignalP"/>
    </source>
</evidence>
<keyword evidence="5" id="KW-0862">Zinc</keyword>
<reference evidence="12" key="1">
    <citation type="submission" date="2018-05" db="EMBL/GenBank/DDBJ databases">
        <authorList>
            <person name="Li X."/>
        </authorList>
    </citation>
    <scope>NUCLEOTIDE SEQUENCE [LARGE SCALE GENOMIC DNA]</scope>
    <source>
        <strain evidence="12">LX32</strain>
    </source>
</reference>
<evidence type="ECO:0000313" key="12">
    <source>
        <dbReference type="Proteomes" id="UP000249254"/>
    </source>
</evidence>
<dbReference type="PROSITE" id="PS51318">
    <property type="entry name" value="TAT"/>
    <property type="match status" value="1"/>
</dbReference>
<dbReference type="Pfam" id="PF05649">
    <property type="entry name" value="Peptidase_M13_N"/>
    <property type="match status" value="1"/>
</dbReference>
<evidence type="ECO:0000256" key="3">
    <source>
        <dbReference type="ARBA" id="ARBA00022723"/>
    </source>
</evidence>
<evidence type="ECO:0000256" key="4">
    <source>
        <dbReference type="ARBA" id="ARBA00022801"/>
    </source>
</evidence>
<feature type="chain" id="PRO_5016364703" evidence="8">
    <location>
        <begin position="25"/>
        <end position="708"/>
    </location>
</feature>
<keyword evidence="6" id="KW-0482">Metalloprotease</keyword>
<proteinExistence type="predicted"/>
<dbReference type="InterPro" id="IPR024079">
    <property type="entry name" value="MetalloPept_cat_dom_sf"/>
</dbReference>
<dbReference type="InterPro" id="IPR018497">
    <property type="entry name" value="Peptidase_M13_C"/>
</dbReference>
<feature type="domain" description="Peptidase M13 C-terminal" evidence="9">
    <location>
        <begin position="505"/>
        <end position="705"/>
    </location>
</feature>
<accession>A0A328AKG8</accession>
<keyword evidence="4" id="KW-0378">Hydrolase</keyword>
<keyword evidence="12" id="KW-1185">Reference proteome</keyword>
<dbReference type="Gene3D" id="3.40.390.10">
    <property type="entry name" value="Collagenase (Catalytic Domain)"/>
    <property type="match status" value="1"/>
</dbReference>
<dbReference type="CDD" id="cd08662">
    <property type="entry name" value="M13"/>
    <property type="match status" value="1"/>
</dbReference>
<dbReference type="Pfam" id="PF01431">
    <property type="entry name" value="Peptidase_M13"/>
    <property type="match status" value="1"/>
</dbReference>
<feature type="signal peptide" evidence="8">
    <location>
        <begin position="1"/>
        <end position="24"/>
    </location>
</feature>
<evidence type="ECO:0000259" key="9">
    <source>
        <dbReference type="Pfam" id="PF01431"/>
    </source>
</evidence>
<dbReference type="InterPro" id="IPR006311">
    <property type="entry name" value="TAT_signal"/>
</dbReference>
<evidence type="ECO:0000256" key="5">
    <source>
        <dbReference type="ARBA" id="ARBA00022833"/>
    </source>
</evidence>
<dbReference type="InterPro" id="IPR042089">
    <property type="entry name" value="Peptidase_M13_dom_2"/>
</dbReference>
<comment type="caution">
    <text evidence="11">The sequence shown here is derived from an EMBL/GenBank/DDBJ whole genome shotgun (WGS) entry which is preliminary data.</text>
</comment>
<evidence type="ECO:0000256" key="1">
    <source>
        <dbReference type="ARBA" id="ARBA00001947"/>
    </source>
</evidence>
<keyword evidence="8" id="KW-0732">Signal</keyword>
<organism evidence="11 12">
    <name type="scientific">Phenylobacterium soli</name>
    <dbReference type="NCBI Taxonomy" id="2170551"/>
    <lineage>
        <taxon>Bacteria</taxon>
        <taxon>Pseudomonadati</taxon>
        <taxon>Pseudomonadota</taxon>
        <taxon>Alphaproteobacteria</taxon>
        <taxon>Caulobacterales</taxon>
        <taxon>Caulobacteraceae</taxon>
        <taxon>Phenylobacterium</taxon>
    </lineage>
</organism>
<dbReference type="PROSITE" id="PS51885">
    <property type="entry name" value="NEPRILYSIN"/>
    <property type="match status" value="1"/>
</dbReference>
<name>A0A328AKG8_9CAUL</name>
<dbReference type="GO" id="GO:0016485">
    <property type="term" value="P:protein processing"/>
    <property type="evidence" value="ECO:0007669"/>
    <property type="project" value="TreeGrafter"/>
</dbReference>
<evidence type="ECO:0000256" key="7">
    <source>
        <dbReference type="SAM" id="MobiDB-lite"/>
    </source>
</evidence>
<dbReference type="RefSeq" id="WP_111528767.1">
    <property type="nucleotide sequence ID" value="NZ_JBHRSG010000003.1"/>
</dbReference>
<dbReference type="EMBL" id="QFYQ01000001">
    <property type="protein sequence ID" value="RAK55017.1"/>
    <property type="molecule type" value="Genomic_DNA"/>
</dbReference>
<dbReference type="AlphaFoldDB" id="A0A328AKG8"/>
<feature type="domain" description="Peptidase M13 N-terminal" evidence="10">
    <location>
        <begin position="66"/>
        <end position="453"/>
    </location>
</feature>
<evidence type="ECO:0000259" key="10">
    <source>
        <dbReference type="Pfam" id="PF05649"/>
    </source>
</evidence>
<dbReference type="InterPro" id="IPR008753">
    <property type="entry name" value="Peptidase_M13_N"/>
</dbReference>
<evidence type="ECO:0000313" key="11">
    <source>
        <dbReference type="EMBL" id="RAK55017.1"/>
    </source>
</evidence>